<dbReference type="InterPro" id="IPR007499">
    <property type="entry name" value="ERF_bacteria_virus"/>
</dbReference>
<dbReference type="AlphaFoldDB" id="A0A412XWU2"/>
<comment type="caution">
    <text evidence="1">The sequence shown here is derived from an EMBL/GenBank/DDBJ whole genome shotgun (WGS) entry which is preliminary data.</text>
</comment>
<dbReference type="Pfam" id="PF04404">
    <property type="entry name" value="ERF"/>
    <property type="match status" value="1"/>
</dbReference>
<name>A0A412XWU2_BACFG</name>
<proteinExistence type="predicted"/>
<dbReference type="RefSeq" id="WP_122143292.1">
    <property type="nucleotide sequence ID" value="NZ_JAFKPL010000001.1"/>
</dbReference>
<evidence type="ECO:0000313" key="1">
    <source>
        <dbReference type="EMBL" id="RGV49571.1"/>
    </source>
</evidence>
<sequence>MDVLNLYQKIQAVSNEVKNIEKNMTVGAGSYAYKAVQDIDVTLCVKDAETKYGIVSIPVKQELIKSEVIRTIKKENIESITYADIVKMTVRIINLDKPEEYIEVESFGRGLDSGDKGFGKASTYARKYALLNAYKIATGEDPDDVKSKEMLTMKTLDEKRVIVSNFLLSDNNKCISFLQRFNKGSIEELDAKEIEMIYDGMRKRGIV</sequence>
<reference evidence="1 2" key="1">
    <citation type="submission" date="2018-08" db="EMBL/GenBank/DDBJ databases">
        <title>A genome reference for cultivated species of the human gut microbiota.</title>
        <authorList>
            <person name="Zou Y."/>
            <person name="Xue W."/>
            <person name="Luo G."/>
        </authorList>
    </citation>
    <scope>NUCLEOTIDE SEQUENCE [LARGE SCALE GENOMIC DNA]</scope>
    <source>
        <strain evidence="1 2">AF14-26</strain>
    </source>
</reference>
<dbReference type="EMBL" id="QRZH01000019">
    <property type="protein sequence ID" value="RGV49571.1"/>
    <property type="molecule type" value="Genomic_DNA"/>
</dbReference>
<evidence type="ECO:0000313" key="2">
    <source>
        <dbReference type="Proteomes" id="UP000286270"/>
    </source>
</evidence>
<accession>A0A412XWU2</accession>
<organism evidence="1 2">
    <name type="scientific">Bacteroides fragilis</name>
    <dbReference type="NCBI Taxonomy" id="817"/>
    <lineage>
        <taxon>Bacteria</taxon>
        <taxon>Pseudomonadati</taxon>
        <taxon>Bacteroidota</taxon>
        <taxon>Bacteroidia</taxon>
        <taxon>Bacteroidales</taxon>
        <taxon>Bacteroidaceae</taxon>
        <taxon>Bacteroides</taxon>
    </lineage>
</organism>
<protein>
    <recommendedName>
        <fullName evidence="3">ERF superfamily protein</fullName>
    </recommendedName>
</protein>
<dbReference type="Proteomes" id="UP000286270">
    <property type="component" value="Unassembled WGS sequence"/>
</dbReference>
<gene>
    <name evidence="1" type="ORF">DWW08_18295</name>
</gene>
<evidence type="ECO:0008006" key="3">
    <source>
        <dbReference type="Google" id="ProtNLM"/>
    </source>
</evidence>